<feature type="transmembrane region" description="Helical" evidence="9">
    <location>
        <begin position="322"/>
        <end position="344"/>
    </location>
</feature>
<name>A0A1Y5IP02_OSTTA</name>
<dbReference type="Pfam" id="PF04258">
    <property type="entry name" value="Peptidase_A22B"/>
    <property type="match status" value="1"/>
</dbReference>
<evidence type="ECO:0000313" key="10">
    <source>
        <dbReference type="EMBL" id="OUS48822.1"/>
    </source>
</evidence>
<feature type="transmembrane region" description="Helical" evidence="9">
    <location>
        <begin position="261"/>
        <end position="280"/>
    </location>
</feature>
<dbReference type="InterPro" id="IPR007369">
    <property type="entry name" value="Peptidase_A22B_SPP"/>
</dbReference>
<dbReference type="eggNOG" id="KOG2443">
    <property type="taxonomic scope" value="Eukaryota"/>
</dbReference>
<dbReference type="GO" id="GO:0033619">
    <property type="term" value="P:membrane protein proteolysis"/>
    <property type="evidence" value="ECO:0007669"/>
    <property type="project" value="TreeGrafter"/>
</dbReference>
<keyword evidence="6 9" id="KW-1133">Transmembrane helix</keyword>
<evidence type="ECO:0000256" key="4">
    <source>
        <dbReference type="ARBA" id="ARBA00022801"/>
    </source>
</evidence>
<dbReference type="InterPro" id="IPR002110">
    <property type="entry name" value="Ankyrin_rpt"/>
</dbReference>
<dbReference type="Proteomes" id="UP000195557">
    <property type="component" value="Unassembled WGS sequence"/>
</dbReference>
<reference evidence="10" key="1">
    <citation type="submission" date="2017-04" db="EMBL/GenBank/DDBJ databases">
        <title>Population genomics of picophytoplankton unveils novel chromosome hypervariability.</title>
        <authorList>
            <consortium name="DOE Joint Genome Institute"/>
            <person name="Blanc-Mathieu R."/>
            <person name="Krasovec M."/>
            <person name="Hebrard M."/>
            <person name="Yau S."/>
            <person name="Desgranges E."/>
            <person name="Martin J."/>
            <person name="Schackwitz W."/>
            <person name="Kuo A."/>
            <person name="Salin G."/>
            <person name="Donnadieu C."/>
            <person name="Desdevises Y."/>
            <person name="Sanchez-Ferandin S."/>
            <person name="Moreau H."/>
            <person name="Rivals E."/>
            <person name="Grigoriev I.V."/>
            <person name="Grimsley N."/>
            <person name="Eyre-Walker A."/>
            <person name="Piganeau G."/>
        </authorList>
    </citation>
    <scope>NUCLEOTIDE SEQUENCE [LARGE SCALE GENOMIC DNA]</scope>
    <source>
        <strain evidence="10">RCC 1115</strain>
    </source>
</reference>
<feature type="transmembrane region" description="Helical" evidence="9">
    <location>
        <begin position="110"/>
        <end position="132"/>
    </location>
</feature>
<evidence type="ECO:0000256" key="1">
    <source>
        <dbReference type="ARBA" id="ARBA00004477"/>
    </source>
</evidence>
<dbReference type="GO" id="GO:0098553">
    <property type="term" value="C:lumenal side of endoplasmic reticulum membrane"/>
    <property type="evidence" value="ECO:0007669"/>
    <property type="project" value="TreeGrafter"/>
</dbReference>
<keyword evidence="5" id="KW-0256">Endoplasmic reticulum</keyword>
<feature type="repeat" description="ANK" evidence="8">
    <location>
        <begin position="594"/>
        <end position="626"/>
    </location>
</feature>
<gene>
    <name evidence="10" type="ORF">BE221DRAFT_67973</name>
</gene>
<keyword evidence="7 9" id="KW-0472">Membrane</keyword>
<dbReference type="Gene3D" id="1.25.40.20">
    <property type="entry name" value="Ankyrin repeat-containing domain"/>
    <property type="match status" value="1"/>
</dbReference>
<dbReference type="GO" id="GO:0042500">
    <property type="term" value="F:aspartic endopeptidase activity, intramembrane cleaving"/>
    <property type="evidence" value="ECO:0007669"/>
    <property type="project" value="InterPro"/>
</dbReference>
<keyword evidence="3 9" id="KW-0812">Transmembrane</keyword>
<evidence type="ECO:0000256" key="8">
    <source>
        <dbReference type="PROSITE-ProRule" id="PRU00023"/>
    </source>
</evidence>
<feature type="transmembrane region" description="Helical" evidence="9">
    <location>
        <begin position="82"/>
        <end position="98"/>
    </location>
</feature>
<dbReference type="SUPFAM" id="SSF48403">
    <property type="entry name" value="Ankyrin repeat"/>
    <property type="match status" value="1"/>
</dbReference>
<feature type="repeat" description="ANK" evidence="8">
    <location>
        <begin position="561"/>
        <end position="593"/>
    </location>
</feature>
<evidence type="ECO:0000256" key="3">
    <source>
        <dbReference type="ARBA" id="ARBA00022692"/>
    </source>
</evidence>
<dbReference type="AlphaFoldDB" id="A0A1Y5IP02"/>
<feature type="transmembrane region" description="Helical" evidence="9">
    <location>
        <begin position="350"/>
        <end position="368"/>
    </location>
</feature>
<evidence type="ECO:0000256" key="2">
    <source>
        <dbReference type="ARBA" id="ARBA00006859"/>
    </source>
</evidence>
<accession>A0A1Y5IP02</accession>
<dbReference type="PROSITE" id="PS50088">
    <property type="entry name" value="ANK_REPEAT"/>
    <property type="match status" value="2"/>
</dbReference>
<feature type="transmembrane region" description="Helical" evidence="9">
    <location>
        <begin position="156"/>
        <end position="179"/>
    </location>
</feature>
<dbReference type="Pfam" id="PF12796">
    <property type="entry name" value="Ank_2"/>
    <property type="match status" value="1"/>
</dbReference>
<comment type="subcellular location">
    <subcellularLocation>
        <location evidence="1">Endoplasmic reticulum membrane</location>
        <topology evidence="1">Multi-pass membrane protein</topology>
    </subcellularLocation>
</comment>
<dbReference type="GO" id="GO:0098554">
    <property type="term" value="C:cytoplasmic side of endoplasmic reticulum membrane"/>
    <property type="evidence" value="ECO:0007669"/>
    <property type="project" value="TreeGrafter"/>
</dbReference>
<comment type="similarity">
    <text evidence="2">Belongs to the peptidase A22B family.</text>
</comment>
<dbReference type="PANTHER" id="PTHR12174:SF23">
    <property type="entry name" value="MINOR HISTOCOMPATIBILITY ANTIGEN H13"/>
    <property type="match status" value="1"/>
</dbReference>
<dbReference type="InterPro" id="IPR006639">
    <property type="entry name" value="Preselin/SPP"/>
</dbReference>
<dbReference type="PROSITE" id="PS50297">
    <property type="entry name" value="ANK_REP_REGION"/>
    <property type="match status" value="2"/>
</dbReference>
<proteinExistence type="inferred from homology"/>
<dbReference type="GO" id="GO:0006465">
    <property type="term" value="P:signal peptide processing"/>
    <property type="evidence" value="ECO:0007669"/>
    <property type="project" value="TreeGrafter"/>
</dbReference>
<dbReference type="SMART" id="SM00248">
    <property type="entry name" value="ANK"/>
    <property type="match status" value="3"/>
</dbReference>
<evidence type="ECO:0000256" key="7">
    <source>
        <dbReference type="ARBA" id="ARBA00023136"/>
    </source>
</evidence>
<dbReference type="InterPro" id="IPR036770">
    <property type="entry name" value="Ankyrin_rpt-contain_sf"/>
</dbReference>
<protein>
    <submittedName>
        <fullName evidence="10">Uncharacterized protein</fullName>
    </submittedName>
</protein>
<evidence type="ECO:0000256" key="5">
    <source>
        <dbReference type="ARBA" id="ARBA00022824"/>
    </source>
</evidence>
<evidence type="ECO:0000256" key="9">
    <source>
        <dbReference type="SAM" id="Phobius"/>
    </source>
</evidence>
<organism evidence="10">
    <name type="scientific">Ostreococcus tauri</name>
    <name type="common">Marine green alga</name>
    <dbReference type="NCBI Taxonomy" id="70448"/>
    <lineage>
        <taxon>Eukaryota</taxon>
        <taxon>Viridiplantae</taxon>
        <taxon>Chlorophyta</taxon>
        <taxon>Mamiellophyceae</taxon>
        <taxon>Mamiellales</taxon>
        <taxon>Bathycoccaceae</taxon>
        <taxon>Ostreococcus</taxon>
    </lineage>
</organism>
<dbReference type="SMART" id="SM00730">
    <property type="entry name" value="PSN"/>
    <property type="match status" value="1"/>
</dbReference>
<sequence length="665" mass="71590">MSAKADAGGDNMIEAEQFAAPFTHLALVVAALAPTLIEIDPNVQIVLVSTLCVIAGAYRSVPIARDGGGEVMTKGDAQKFPLLGSCVLVSAFLAFKFLPKSWLDYAVSAYFGALGLVSIGGVLTPVVHGILFKGRSLRSYELFGVPRVRWLNEERWTFECTAAEVAAYAFAAVGVLGYVKTKYWLTNNALGMAFALQGIEFLTIDSVQIGSILLAGLFVYDIFWVFCTPVMVSVARSFDAPIKLLFPRVSMSAIATADKPFSMLGLGDIVIPGLYVAMILRMDNARRAAAAAPRKSVTRSESKRAATASRTVNHDAGDVPTYFPAVSLGYLLGILTTIVVMNVFNAAQPALLYLVPGVLGATFLRAAFAGKGEISAVWNFCEAPVRTRTRTRSHMIRFAALASNDPIALRVSSSYAARARDPLLARWLSDLTKIEKSENWDALEVLCSFPHADVGAALSLAARRGRSRELERVVSKRRERDVDWAENLARAARAAANSGREEALGVLLRYGVAEDDLGTLDSVLLDACCADTMESDAGARARCVELVLKSGADANCRGTRQGWKPLHAAAKRNDVNAIEMLVQAGADIDVRYHNGKTPMFVACEWGSAESARTLLKFGASLSLGAVLYTDHSLGAVNEPVLPRDVAVGLHHVECVQVIDEALRRV</sequence>
<keyword evidence="8" id="KW-0040">ANK repeat</keyword>
<dbReference type="EMBL" id="KZ155772">
    <property type="protein sequence ID" value="OUS48822.1"/>
    <property type="molecule type" value="Genomic_DNA"/>
</dbReference>
<evidence type="ECO:0000256" key="6">
    <source>
        <dbReference type="ARBA" id="ARBA00022989"/>
    </source>
</evidence>
<feature type="transmembrane region" description="Helical" evidence="9">
    <location>
        <begin position="211"/>
        <end position="235"/>
    </location>
</feature>
<dbReference type="PANTHER" id="PTHR12174">
    <property type="entry name" value="SIGNAL PEPTIDE PEPTIDASE"/>
    <property type="match status" value="1"/>
</dbReference>
<keyword evidence="4" id="KW-0378">Hydrolase</keyword>